<dbReference type="InterPro" id="IPR011990">
    <property type="entry name" value="TPR-like_helical_dom_sf"/>
</dbReference>
<reference evidence="2 3" key="1">
    <citation type="journal article" date="2019" name="Genome Biol. Evol.">
        <title>Insights into the evolution of the New World diploid cottons (Gossypium, subgenus Houzingenia) based on genome sequencing.</title>
        <authorList>
            <person name="Grover C.E."/>
            <person name="Arick M.A. 2nd"/>
            <person name="Thrash A."/>
            <person name="Conover J.L."/>
            <person name="Sanders W.S."/>
            <person name="Peterson D.G."/>
            <person name="Frelichowski J.E."/>
            <person name="Scheffler J.A."/>
            <person name="Scheffler B.E."/>
            <person name="Wendel J.F."/>
        </authorList>
    </citation>
    <scope>NUCLEOTIDE SEQUENCE [LARGE SCALE GENOMIC DNA]</scope>
    <source>
        <strain evidence="2">185</strain>
        <tissue evidence="2">Leaf</tissue>
    </source>
</reference>
<dbReference type="InterPro" id="IPR002885">
    <property type="entry name" value="PPR_rpt"/>
</dbReference>
<dbReference type="NCBIfam" id="TIGR00756">
    <property type="entry name" value="PPR"/>
    <property type="match status" value="1"/>
</dbReference>
<dbReference type="AlphaFoldDB" id="A0A7J8YHP6"/>
<name>A0A7J8YHP6_GOSAI</name>
<dbReference type="InterPro" id="IPR046848">
    <property type="entry name" value="E_motif"/>
</dbReference>
<dbReference type="PANTHER" id="PTHR47926:SF484">
    <property type="entry name" value="PENTATRICOPEPTIDE REPEAT-CONTAINING PROTEIN"/>
    <property type="match status" value="1"/>
</dbReference>
<dbReference type="Pfam" id="PF01535">
    <property type="entry name" value="PPR"/>
    <property type="match status" value="1"/>
</dbReference>
<keyword evidence="1" id="KW-0677">Repeat</keyword>
<organism evidence="2 3">
    <name type="scientific">Gossypium aridum</name>
    <name type="common">American cotton</name>
    <name type="synonym">Erioxylum aridum</name>
    <dbReference type="NCBI Taxonomy" id="34290"/>
    <lineage>
        <taxon>Eukaryota</taxon>
        <taxon>Viridiplantae</taxon>
        <taxon>Streptophyta</taxon>
        <taxon>Embryophyta</taxon>
        <taxon>Tracheophyta</taxon>
        <taxon>Spermatophyta</taxon>
        <taxon>Magnoliopsida</taxon>
        <taxon>eudicotyledons</taxon>
        <taxon>Gunneridae</taxon>
        <taxon>Pentapetalae</taxon>
        <taxon>rosids</taxon>
        <taxon>malvids</taxon>
        <taxon>Malvales</taxon>
        <taxon>Malvaceae</taxon>
        <taxon>Malvoideae</taxon>
        <taxon>Gossypium</taxon>
    </lineage>
</organism>
<accession>A0A7J8YHP6</accession>
<evidence type="ECO:0000313" key="2">
    <source>
        <dbReference type="EMBL" id="MBA0699095.1"/>
    </source>
</evidence>
<dbReference type="Pfam" id="PF20431">
    <property type="entry name" value="E_motif"/>
    <property type="match status" value="1"/>
</dbReference>
<evidence type="ECO:0000256" key="1">
    <source>
        <dbReference type="ARBA" id="ARBA00022737"/>
    </source>
</evidence>
<dbReference type="InterPro" id="IPR046960">
    <property type="entry name" value="PPR_At4g14850-like_plant"/>
</dbReference>
<protein>
    <recommendedName>
        <fullName evidence="4">Pentatricopeptide repeat-containing protein</fullName>
    </recommendedName>
</protein>
<dbReference type="EMBL" id="JABFAA010000013">
    <property type="protein sequence ID" value="MBA0699095.1"/>
    <property type="molecule type" value="Genomic_DNA"/>
</dbReference>
<evidence type="ECO:0000313" key="3">
    <source>
        <dbReference type="Proteomes" id="UP000593577"/>
    </source>
</evidence>
<sequence length="134" mass="14997">METYDLVASIKHYGCLVDLLGRAGRLKEAFDLIKRMPIKPNDVVWGALLGACRIHLDTNMVEQVMQEVGKVDDDIDSGDNSHLVLLSNIYAASDRWETAEKMRTAMVNKGFQKNPGLSSIIPNRMELPICSHQL</sequence>
<comment type="caution">
    <text evidence="2">The sequence shown here is derived from an EMBL/GenBank/DDBJ whole genome shotgun (WGS) entry which is preliminary data.</text>
</comment>
<gene>
    <name evidence="2" type="ORF">Goari_000761</name>
</gene>
<keyword evidence="3" id="KW-1185">Reference proteome</keyword>
<dbReference type="PANTHER" id="PTHR47926">
    <property type="entry name" value="PENTATRICOPEPTIDE REPEAT-CONTAINING PROTEIN"/>
    <property type="match status" value="1"/>
</dbReference>
<dbReference type="GO" id="GO:0009451">
    <property type="term" value="P:RNA modification"/>
    <property type="evidence" value="ECO:0007669"/>
    <property type="project" value="InterPro"/>
</dbReference>
<evidence type="ECO:0008006" key="4">
    <source>
        <dbReference type="Google" id="ProtNLM"/>
    </source>
</evidence>
<proteinExistence type="predicted"/>
<dbReference type="Proteomes" id="UP000593577">
    <property type="component" value="Unassembled WGS sequence"/>
</dbReference>
<dbReference type="Gene3D" id="1.25.40.10">
    <property type="entry name" value="Tetratricopeptide repeat domain"/>
    <property type="match status" value="1"/>
</dbReference>
<dbReference type="GO" id="GO:0003723">
    <property type="term" value="F:RNA binding"/>
    <property type="evidence" value="ECO:0007669"/>
    <property type="project" value="InterPro"/>
</dbReference>